<protein>
    <submittedName>
        <fullName evidence="1">Uncharacterized protein</fullName>
    </submittedName>
</protein>
<comment type="caution">
    <text evidence="1">The sequence shown here is derived from an EMBL/GenBank/DDBJ whole genome shotgun (WGS) entry which is preliminary data.</text>
</comment>
<dbReference type="EMBL" id="CABR01000082">
    <property type="protein sequence ID" value="CBI10297.1"/>
    <property type="molecule type" value="Genomic_DNA"/>
</dbReference>
<dbReference type="InterPro" id="IPR014174">
    <property type="entry name" value="CRISPR-assoc_prot_Cas6/Cmx6"/>
</dbReference>
<dbReference type="NCBIfam" id="TIGR02807">
    <property type="entry name" value="cas6_cmx6"/>
    <property type="match status" value="1"/>
</dbReference>
<dbReference type="Pfam" id="PF09559">
    <property type="entry name" value="Cas6"/>
    <property type="match status" value="1"/>
</dbReference>
<reference evidence="1" key="1">
    <citation type="submission" date="2009-10" db="EMBL/GenBank/DDBJ databases">
        <title>Diversity of trophic interactions inside an arsenic-rich microbial ecosystem.</title>
        <authorList>
            <person name="Bertin P.N."/>
            <person name="Heinrich-Salmeron A."/>
            <person name="Pelletier E."/>
            <person name="Goulhen-Chollet F."/>
            <person name="Arsene-Ploetze F."/>
            <person name="Gallien S."/>
            <person name="Calteau A."/>
            <person name="Vallenet D."/>
            <person name="Casiot C."/>
            <person name="Chane-Woon-Ming B."/>
            <person name="Giloteaux L."/>
            <person name="Barakat M."/>
            <person name="Bonnefoy V."/>
            <person name="Bruneel O."/>
            <person name="Chandler M."/>
            <person name="Cleiss J."/>
            <person name="Duran R."/>
            <person name="Elbaz-Poulichet F."/>
            <person name="Fonknechten N."/>
            <person name="Lauga B."/>
            <person name="Mornico D."/>
            <person name="Ortet P."/>
            <person name="Schaeffer C."/>
            <person name="Siguier P."/>
            <person name="Alexander Thil Smith A."/>
            <person name="Van Dorsselaer A."/>
            <person name="Weissenbach J."/>
            <person name="Medigue C."/>
            <person name="Le Paslier D."/>
        </authorList>
    </citation>
    <scope>NUCLEOTIDE SEQUENCE</scope>
</reference>
<organism evidence="1">
    <name type="scientific">mine drainage metagenome</name>
    <dbReference type="NCBI Taxonomy" id="410659"/>
    <lineage>
        <taxon>unclassified sequences</taxon>
        <taxon>metagenomes</taxon>
        <taxon>ecological metagenomes</taxon>
    </lineage>
</organism>
<sequence>MFNFIVENEIGWLYEDNTETSDIGLTAMSDVHLSLSGSIIPVDHGYLMYRELSRLLPWMGEETLLGIRSVQGSNNGNEELMLNHRAKVVIRCATDRLDDLKSLQGQVIELNQHPLTIGSCTAKPLSQYSPLYAHCVVTNSEDEIEFTRDIMESLSKMEIQSRFICGKRQQVFDGQQSRSGYSLLLHDLPLKHSIHIQQQGMGLLRKLGCGIFIPHKSIIAVGTVASN</sequence>
<accession>E6QSS5</accession>
<evidence type="ECO:0000313" key="1">
    <source>
        <dbReference type="EMBL" id="CBI10297.1"/>
    </source>
</evidence>
<dbReference type="AlphaFoldDB" id="E6QSS5"/>
<gene>
    <name evidence="1" type="ORF">CARN7_1073</name>
</gene>
<proteinExistence type="predicted"/>
<name>E6QSS5_9ZZZZ</name>